<evidence type="ECO:0000313" key="3">
    <source>
        <dbReference type="EMBL" id="MBV7276118.1"/>
    </source>
</evidence>
<sequence>MKIINLKGTNEEIELIQENLRNRNDVVFMLDKDIRIYDYLRKLEFDSIFLHRLKICNNVNFDFKVILRNKETSSVEKDYFKDLSEVIRFIGEGDYNKYSLILCTDDYEKLILSSVIQQLIYLGISLEVMLEKEEKERQAMKVFKEHFQDIKTSVTAARKTIDCIDVKSGFAEDKNTFTEILSEIESELITAEKRELTLSVMATKKSGKSVVVNSFLEEEYAPTSLVLATPNTCIYKSTADKQISLDYKGERRVFNSPEDIRNYIGKEFEQAQSCAENGFMLEDMQINYVTDKNSLMSYTIMDTPGPDLAGSSHRDIAYKSIESSDVVLFVVDYTKHLTEGEEAFLRDIKTSFEKYDKFYSFIVIVNKMDEVFMNQNNVDKSVTGFLDYLRFKLDSLGYKSYVVFGASALQYFYSVQAPQIPGCESLNEVDNRTLLDNLNDCIDKYIGQKEMTTLNFIDVQLKNLRRFYGIKDSNLETLKQKSGMVEIINYTNYVASQKANVELMKSVLRKIDEKFSRLKNKLLFFELSRLNESIGERKEKREEIIGKINELILEFKSIKLEIKEELSMEVSKKEFHKDFDDSRTQIAVLIYQQLEHELDMKRKKLEKMTQKELEVEKEVAVSGDRKLIVDLNVLDEQYTEKLGMIQRSVSEKLDEMQDAMGDKDQKIKKLVSDFSQYIGKKYPDMEFDITMPKLDVAFTKMDFKWNNFTERELTNKLNKIINNTINREKNFFDKLISFITRKKIDKASGKYSIDKTELINEFNLLLSDARLEIWKQVEINNRELGEYVDGHINELSITINEEAKSMIESYEKTFMDLRGDLESSLQGVEQDIESINEKISLYENVKNILSSFFDEWNKIRLED</sequence>
<name>A0A949U448_9CLOT</name>
<comment type="caution">
    <text evidence="3">The sequence shown here is derived from an EMBL/GenBank/DDBJ whole genome shotgun (WGS) entry which is preliminary data.</text>
</comment>
<dbReference type="InterPro" id="IPR045063">
    <property type="entry name" value="Dynamin_N"/>
</dbReference>
<evidence type="ECO:0000256" key="1">
    <source>
        <dbReference type="SAM" id="Coils"/>
    </source>
</evidence>
<dbReference type="Proteomes" id="UP000694308">
    <property type="component" value="Unassembled WGS sequence"/>
</dbReference>
<evidence type="ECO:0000259" key="2">
    <source>
        <dbReference type="Pfam" id="PF00350"/>
    </source>
</evidence>
<organism evidence="3 4">
    <name type="scientific">Clostridium thailandense</name>
    <dbReference type="NCBI Taxonomy" id="2794346"/>
    <lineage>
        <taxon>Bacteria</taxon>
        <taxon>Bacillati</taxon>
        <taxon>Bacillota</taxon>
        <taxon>Clostridia</taxon>
        <taxon>Eubacteriales</taxon>
        <taxon>Clostridiaceae</taxon>
        <taxon>Clostridium</taxon>
    </lineage>
</organism>
<feature type="domain" description="Dynamin N-terminal" evidence="2">
    <location>
        <begin position="204"/>
        <end position="367"/>
    </location>
</feature>
<keyword evidence="4" id="KW-1185">Reference proteome</keyword>
<evidence type="ECO:0000313" key="4">
    <source>
        <dbReference type="Proteomes" id="UP000694308"/>
    </source>
</evidence>
<dbReference type="Pfam" id="PF00350">
    <property type="entry name" value="Dynamin_N"/>
    <property type="match status" value="1"/>
</dbReference>
<gene>
    <name evidence="3" type="ORF">I6U48_24845</name>
</gene>
<feature type="coiled-coil region" evidence="1">
    <location>
        <begin position="591"/>
        <end position="618"/>
    </location>
</feature>
<keyword evidence="1" id="KW-0175">Coiled coil</keyword>
<proteinExistence type="predicted"/>
<dbReference type="EMBL" id="JAEEGC010000156">
    <property type="protein sequence ID" value="MBV7276118.1"/>
    <property type="molecule type" value="Genomic_DNA"/>
</dbReference>
<feature type="coiled-coil region" evidence="1">
    <location>
        <begin position="800"/>
        <end position="845"/>
    </location>
</feature>
<protein>
    <submittedName>
        <fullName evidence="3">Dynamin family protein</fullName>
    </submittedName>
</protein>
<reference evidence="3" key="1">
    <citation type="submission" date="2020-12" db="EMBL/GenBank/DDBJ databases">
        <title>Clostridium thailandense sp. nov., a novel acetogenic bacterium isolated from peat land soil in Thailand.</title>
        <authorList>
            <person name="Chaikitkaew S."/>
            <person name="Birkeland N.K."/>
        </authorList>
    </citation>
    <scope>NUCLEOTIDE SEQUENCE</scope>
    <source>
        <strain evidence="3">PL3</strain>
    </source>
</reference>
<dbReference type="AlphaFoldDB" id="A0A949U448"/>
<accession>A0A949U448</accession>
<dbReference type="RefSeq" id="WP_218323163.1">
    <property type="nucleotide sequence ID" value="NZ_JAEEGC010000156.1"/>
</dbReference>